<keyword evidence="2" id="KW-1185">Reference proteome</keyword>
<reference evidence="2" key="1">
    <citation type="journal article" date="2019" name="PLoS Negl. Trop. Dis.">
        <title>Revisiting the worldwide diversity of Leptospira species in the environment.</title>
        <authorList>
            <person name="Vincent A.T."/>
            <person name="Schiettekatte O."/>
            <person name="Bourhy P."/>
            <person name="Veyrier F.J."/>
            <person name="Picardeau M."/>
        </authorList>
    </citation>
    <scope>NUCLEOTIDE SEQUENCE [LARGE SCALE GENOMIC DNA]</scope>
    <source>
        <strain evidence="2">201702407</strain>
    </source>
</reference>
<accession>A0ABY2MWC8</accession>
<dbReference type="EMBL" id="RQGT01000112">
    <property type="protein sequence ID" value="TGM10300.1"/>
    <property type="molecule type" value="Genomic_DNA"/>
</dbReference>
<dbReference type="RefSeq" id="WP_135686274.1">
    <property type="nucleotide sequence ID" value="NZ_RQEQ01000047.1"/>
</dbReference>
<dbReference type="Proteomes" id="UP000297422">
    <property type="component" value="Unassembled WGS sequence"/>
</dbReference>
<sequence length="211" mass="24046">MNIKKYELGESGLPSFWVENWNTSGLSFNWKVFHSSISICVFITFEEKDFSDIDKNFINIKNLIKDQSLELLGWFSAKGIKLPLIVVIQSADSMIASLKQVAGDQEWLRSLFSIIVCKTDEVKNQILFELLNDEFLETLEVYPKDDRQIADEILSKLNVGNKIQDSGRRSLLIRVQSALLKSNPLEDLAQWEAGLIADYKKILEGSHESNS</sequence>
<comment type="caution">
    <text evidence="1">The sequence shown here is derived from an EMBL/GenBank/DDBJ whole genome shotgun (WGS) entry which is preliminary data.</text>
</comment>
<proteinExistence type="predicted"/>
<name>A0ABY2MWC8_9LEPT</name>
<protein>
    <submittedName>
        <fullName evidence="1">Uncharacterized protein</fullName>
    </submittedName>
</protein>
<gene>
    <name evidence="1" type="ORF">EHQ90_19145</name>
</gene>
<organism evidence="1 2">
    <name type="scientific">Leptospira stimsonii</name>
    <dbReference type="NCBI Taxonomy" id="2202203"/>
    <lineage>
        <taxon>Bacteria</taxon>
        <taxon>Pseudomonadati</taxon>
        <taxon>Spirochaetota</taxon>
        <taxon>Spirochaetia</taxon>
        <taxon>Leptospirales</taxon>
        <taxon>Leptospiraceae</taxon>
        <taxon>Leptospira</taxon>
    </lineage>
</organism>
<evidence type="ECO:0000313" key="1">
    <source>
        <dbReference type="EMBL" id="TGM10300.1"/>
    </source>
</evidence>
<evidence type="ECO:0000313" key="2">
    <source>
        <dbReference type="Proteomes" id="UP000297422"/>
    </source>
</evidence>